<evidence type="ECO:0000313" key="10">
    <source>
        <dbReference type="Proteomes" id="UP000091929"/>
    </source>
</evidence>
<gene>
    <name evidence="7" type="ORF">APG10_00555</name>
    <name evidence="8" type="ORF">APG11_00674</name>
    <name evidence="9" type="ORF">APG12_00606</name>
</gene>
<evidence type="ECO:0000313" key="7">
    <source>
        <dbReference type="EMBL" id="KYC45751.1"/>
    </source>
</evidence>
<keyword evidence="4" id="KW-0288">FMN</keyword>
<evidence type="ECO:0000313" key="8">
    <source>
        <dbReference type="EMBL" id="KYC48004.1"/>
    </source>
</evidence>
<dbReference type="InterPro" id="IPR005025">
    <property type="entry name" value="FMN_Rdtase-like_dom"/>
</dbReference>
<dbReference type="Proteomes" id="UP000092401">
    <property type="component" value="Unassembled WGS sequence"/>
</dbReference>
<dbReference type="EMBL" id="LNGE01000011">
    <property type="protein sequence ID" value="KYC45751.1"/>
    <property type="molecule type" value="Genomic_DNA"/>
</dbReference>
<keyword evidence="3" id="KW-0285">Flavoprotein</keyword>
<evidence type="ECO:0000256" key="5">
    <source>
        <dbReference type="ARBA" id="ARBA00038292"/>
    </source>
</evidence>
<dbReference type="PANTHER" id="PTHR43278">
    <property type="entry name" value="NAD(P)H-DEPENDENT FMN-CONTAINING OXIDOREDUCTASE YWQN-RELATED"/>
    <property type="match status" value="1"/>
</dbReference>
<evidence type="ECO:0000313" key="9">
    <source>
        <dbReference type="EMBL" id="KYC50694.1"/>
    </source>
</evidence>
<dbReference type="Proteomes" id="UP000092403">
    <property type="component" value="Unassembled WGS sequence"/>
</dbReference>
<evidence type="ECO:0000259" key="6">
    <source>
        <dbReference type="Pfam" id="PF03358"/>
    </source>
</evidence>
<dbReference type="Proteomes" id="UP000091929">
    <property type="component" value="Unassembled WGS sequence"/>
</dbReference>
<protein>
    <submittedName>
        <fullName evidence="7">Iron-sulfur flavoprotein</fullName>
    </submittedName>
</protein>
<dbReference type="SUPFAM" id="SSF52218">
    <property type="entry name" value="Flavoproteins"/>
    <property type="match status" value="1"/>
</dbReference>
<evidence type="ECO:0000256" key="3">
    <source>
        <dbReference type="ARBA" id="ARBA00022630"/>
    </source>
</evidence>
<evidence type="ECO:0000256" key="4">
    <source>
        <dbReference type="ARBA" id="ARBA00022643"/>
    </source>
</evidence>
<comment type="cofactor">
    <cofactor evidence="1">
        <name>FMN</name>
        <dbReference type="ChEBI" id="CHEBI:58210"/>
    </cofactor>
</comment>
<evidence type="ECO:0000313" key="11">
    <source>
        <dbReference type="Proteomes" id="UP000092401"/>
    </source>
</evidence>
<feature type="domain" description="NADPH-dependent FMN reductase-like" evidence="6">
    <location>
        <begin position="1"/>
        <end position="103"/>
    </location>
</feature>
<evidence type="ECO:0000256" key="2">
    <source>
        <dbReference type="ARBA" id="ARBA00001966"/>
    </source>
</evidence>
<dbReference type="EMBL" id="LNGF01000012">
    <property type="protein sequence ID" value="KYC48004.1"/>
    <property type="molecule type" value="Genomic_DNA"/>
</dbReference>
<accession>A0A150ITM7</accession>
<dbReference type="Pfam" id="PF03358">
    <property type="entry name" value="FMN_red"/>
    <property type="match status" value="1"/>
</dbReference>
<dbReference type="InterPro" id="IPR051796">
    <property type="entry name" value="ISF_SsuE-like"/>
</dbReference>
<comment type="similarity">
    <text evidence="5">Belongs to the SsuE family. Isf subfamily.</text>
</comment>
<sequence>MKVLLFDGSNVQDSFFSSLNDLICDIVKKKKCEIETLNIKNMNIGYCLGCFGCWTKTPGICLINDEGREIPKKMVNSDLLIYLNPITFGGYSSTLKKALDRCIPVLLPFFRKVNGEVHHKMRYDKYPDILAIGVINKRNDILEKIFRNLINRNSINMNANINVVRIVEYNEDFIKIERDISDVFDEVIK</sequence>
<organism evidence="7 11">
    <name type="scientific">Candidatus Methanofastidiosum methylothiophilum</name>
    <dbReference type="NCBI Taxonomy" id="1705564"/>
    <lineage>
        <taxon>Archaea</taxon>
        <taxon>Methanobacteriati</taxon>
        <taxon>Methanobacteriota</taxon>
        <taxon>Stenosarchaea group</taxon>
        <taxon>Candidatus Methanofastidiosia</taxon>
        <taxon>Candidatus Methanofastidiosales</taxon>
        <taxon>Candidatus Methanofastidiosaceae</taxon>
        <taxon>Candidatus Methanofastidiosum</taxon>
    </lineage>
</organism>
<evidence type="ECO:0000256" key="1">
    <source>
        <dbReference type="ARBA" id="ARBA00001917"/>
    </source>
</evidence>
<dbReference type="AlphaFoldDB" id="A0A150IL63"/>
<reference evidence="10 11" key="1">
    <citation type="journal article" date="2016" name="ISME J.">
        <title>Chasing the elusive Euryarchaeota class WSA2: genomes reveal a uniquely fastidious methyl-reducing methanogen.</title>
        <authorList>
            <person name="Nobu M.K."/>
            <person name="Narihiro T."/>
            <person name="Kuroda K."/>
            <person name="Mei R."/>
            <person name="Liu W.T."/>
        </authorList>
    </citation>
    <scope>NUCLEOTIDE SEQUENCE [LARGE SCALE GENOMIC DNA]</scope>
    <source>
        <strain evidence="7">B03fssc0709_Meth_Bin005</strain>
        <strain evidence="8">B15fssc0709_Meth_Bin003</strain>
        <strain evidence="9">BMIXfssc0709_Meth_Bin006</strain>
    </source>
</reference>
<dbReference type="InterPro" id="IPR029039">
    <property type="entry name" value="Flavoprotein-like_sf"/>
</dbReference>
<comment type="caution">
    <text evidence="7">The sequence shown here is derived from an EMBL/GenBank/DDBJ whole genome shotgun (WGS) entry which is preliminary data.</text>
</comment>
<name>A0A150IL63_9EURY</name>
<accession>A0A150IL63</accession>
<accession>A0A150J181</accession>
<dbReference type="Gene3D" id="3.40.50.360">
    <property type="match status" value="1"/>
</dbReference>
<comment type="cofactor">
    <cofactor evidence="2">
        <name>[4Fe-4S] cluster</name>
        <dbReference type="ChEBI" id="CHEBI:49883"/>
    </cofactor>
</comment>
<proteinExistence type="inferred from homology"/>
<dbReference type="EMBL" id="LNJC01000009">
    <property type="protein sequence ID" value="KYC50694.1"/>
    <property type="molecule type" value="Genomic_DNA"/>
</dbReference>
<dbReference type="PANTHER" id="PTHR43278:SF2">
    <property type="entry name" value="IRON-SULFUR FLAVOPROTEIN"/>
    <property type="match status" value="1"/>
</dbReference>
<dbReference type="GO" id="GO:0016491">
    <property type="term" value="F:oxidoreductase activity"/>
    <property type="evidence" value="ECO:0007669"/>
    <property type="project" value="InterPro"/>
</dbReference>